<feature type="domain" description="Antirepressor protein ant N-terminal" evidence="1">
    <location>
        <begin position="21"/>
        <end position="113"/>
    </location>
</feature>
<dbReference type="InterPro" id="IPR018875">
    <property type="entry name" value="Antirepressor_Ant_N"/>
</dbReference>
<accession>A0A0F0CT95</accession>
<dbReference type="AlphaFoldDB" id="A0A0F0CT95"/>
<gene>
    <name evidence="2" type="ORF">OMAG_001391</name>
</gene>
<dbReference type="EMBL" id="JYNY01000275">
    <property type="protein sequence ID" value="KJJ84746.1"/>
    <property type="molecule type" value="Genomic_DNA"/>
</dbReference>
<keyword evidence="3" id="KW-1185">Reference proteome</keyword>
<dbReference type="Proteomes" id="UP000033428">
    <property type="component" value="Unassembled WGS sequence"/>
</dbReference>
<evidence type="ECO:0000259" key="1">
    <source>
        <dbReference type="Pfam" id="PF10547"/>
    </source>
</evidence>
<proteinExistence type="predicted"/>
<dbReference type="Pfam" id="PF10547">
    <property type="entry name" value="P22_AR_N"/>
    <property type="match status" value="1"/>
</dbReference>
<evidence type="ECO:0000313" key="2">
    <source>
        <dbReference type="EMBL" id="KJJ84746.1"/>
    </source>
</evidence>
<evidence type="ECO:0000313" key="3">
    <source>
        <dbReference type="Proteomes" id="UP000033428"/>
    </source>
</evidence>
<name>A0A0F0CT95_9BACT</name>
<comment type="caution">
    <text evidence="2">The sequence shown here is derived from an EMBL/GenBank/DDBJ whole genome shotgun (WGS) entry which is preliminary data.</text>
</comment>
<sequence>MSFGQRKCEQAMTTSIKTHWVQFYEEAILVIEYGGKLYVDVRLIIEGLHLNWNHQTSLIEKNETLGAMRFTLPTNYKGIKLCLPKDKLQEWLSGISKEHIAAKNVQSKIERYSTLNYHTTKSILARKRGGYEGV</sequence>
<protein>
    <submittedName>
        <fullName evidence="2">Antirepressor protein</fullName>
    </submittedName>
</protein>
<reference evidence="2 3" key="1">
    <citation type="submission" date="2015-02" db="EMBL/GenBank/DDBJ databases">
        <title>Single-cell genomics of uncultivated deep-branching MTB reveals a conserved set of magnetosome genes.</title>
        <authorList>
            <person name="Kolinko S."/>
            <person name="Richter M."/>
            <person name="Glockner F.O."/>
            <person name="Brachmann A."/>
            <person name="Schuler D."/>
        </authorList>
    </citation>
    <scope>NUCLEOTIDE SEQUENCE [LARGE SCALE GENOMIC DNA]</scope>
    <source>
        <strain evidence="2">SKK-01</strain>
    </source>
</reference>
<organism evidence="2 3">
    <name type="scientific">Candidatus Omnitrophus magneticus</name>
    <dbReference type="NCBI Taxonomy" id="1609969"/>
    <lineage>
        <taxon>Bacteria</taxon>
        <taxon>Pseudomonadati</taxon>
        <taxon>Candidatus Omnitrophota</taxon>
        <taxon>Candidatus Omnitrophus</taxon>
    </lineage>
</organism>